<sequence length="100" mass="10928">TSCFLAKRMEIHPQCNWQKLFPFSTSQGAIHGPEISFCFLLSQASKPILHNSPSKTDFLAGKRLQTPNPLGGCLPPPLGPCRRSLCCPEPPTVSCFKCSP</sequence>
<feature type="non-terminal residue" evidence="1">
    <location>
        <position position="100"/>
    </location>
</feature>
<accession>A0A1A8EL47</accession>
<feature type="non-terminal residue" evidence="1">
    <location>
        <position position="1"/>
    </location>
</feature>
<organism evidence="1">
    <name type="scientific">Nothobranchius korthausae</name>
    <dbReference type="NCBI Taxonomy" id="1143690"/>
    <lineage>
        <taxon>Eukaryota</taxon>
        <taxon>Metazoa</taxon>
        <taxon>Chordata</taxon>
        <taxon>Craniata</taxon>
        <taxon>Vertebrata</taxon>
        <taxon>Euteleostomi</taxon>
        <taxon>Actinopterygii</taxon>
        <taxon>Neopterygii</taxon>
        <taxon>Teleostei</taxon>
        <taxon>Neoteleostei</taxon>
        <taxon>Acanthomorphata</taxon>
        <taxon>Ovalentaria</taxon>
        <taxon>Atherinomorphae</taxon>
        <taxon>Cyprinodontiformes</taxon>
        <taxon>Nothobranchiidae</taxon>
        <taxon>Nothobranchius</taxon>
    </lineage>
</organism>
<reference evidence="1" key="1">
    <citation type="submission" date="2016-05" db="EMBL/GenBank/DDBJ databases">
        <authorList>
            <person name="Lavstsen T."/>
            <person name="Jespersen J.S."/>
        </authorList>
    </citation>
    <scope>NUCLEOTIDE SEQUENCE</scope>
    <source>
        <tissue evidence="1">Brain</tissue>
    </source>
</reference>
<dbReference type="AlphaFoldDB" id="A0A1A8EL47"/>
<evidence type="ECO:0000313" key="1">
    <source>
        <dbReference type="EMBL" id="SBQ47838.1"/>
    </source>
</evidence>
<name>A0A1A8EL47_9TELE</name>
<dbReference type="EMBL" id="HAEB01001363">
    <property type="protein sequence ID" value="SBQ47838.1"/>
    <property type="molecule type" value="Transcribed_RNA"/>
</dbReference>
<reference evidence="1" key="2">
    <citation type="submission" date="2016-06" db="EMBL/GenBank/DDBJ databases">
        <title>The genome of a short-lived fish provides insights into sex chromosome evolution and the genetic control of aging.</title>
        <authorList>
            <person name="Reichwald K."/>
            <person name="Felder M."/>
            <person name="Petzold A."/>
            <person name="Koch P."/>
            <person name="Groth M."/>
            <person name="Platzer M."/>
        </authorList>
    </citation>
    <scope>NUCLEOTIDE SEQUENCE</scope>
    <source>
        <tissue evidence="1">Brain</tissue>
    </source>
</reference>
<protein>
    <submittedName>
        <fullName evidence="1">Synaptopodin 2</fullName>
    </submittedName>
</protein>
<gene>
    <name evidence="1" type="primary">SYNPO2</name>
</gene>
<proteinExistence type="predicted"/>